<dbReference type="Proteomes" id="UP000245125">
    <property type="component" value="Unassembled WGS sequence"/>
</dbReference>
<dbReference type="SMART" id="SM00490">
    <property type="entry name" value="HELICc"/>
    <property type="match status" value="1"/>
</dbReference>
<dbReference type="Pfam" id="PF12344">
    <property type="entry name" value="UvrB"/>
    <property type="match status" value="1"/>
</dbReference>
<keyword evidence="3 13" id="KW-0963">Cytoplasm</keyword>
<evidence type="ECO:0000256" key="7">
    <source>
        <dbReference type="ARBA" id="ARBA00022840"/>
    </source>
</evidence>
<comment type="subunit">
    <text evidence="11 13 14">Forms a heterotetramer with UvrA during the search for lesions. Interacts with UvrC in an incision complex.</text>
</comment>
<keyword evidence="6 13" id="KW-0228">DNA excision</keyword>
<evidence type="ECO:0000256" key="12">
    <source>
        <dbReference type="ARBA" id="ARBA00029504"/>
    </source>
</evidence>
<dbReference type="Pfam" id="PF02151">
    <property type="entry name" value="UVR"/>
    <property type="match status" value="1"/>
</dbReference>
<dbReference type="Pfam" id="PF00271">
    <property type="entry name" value="Helicase_C"/>
    <property type="match status" value="1"/>
</dbReference>
<dbReference type="InterPro" id="IPR004807">
    <property type="entry name" value="UvrB"/>
</dbReference>
<evidence type="ECO:0000256" key="15">
    <source>
        <dbReference type="SAM" id="Coils"/>
    </source>
</evidence>
<feature type="domain" description="Helicase C-terminal" evidence="18">
    <location>
        <begin position="430"/>
        <end position="596"/>
    </location>
</feature>
<evidence type="ECO:0000313" key="19">
    <source>
        <dbReference type="EMBL" id="SPQ01717.1"/>
    </source>
</evidence>
<dbReference type="InterPro" id="IPR001650">
    <property type="entry name" value="Helicase_C-like"/>
</dbReference>
<dbReference type="GO" id="GO:0016887">
    <property type="term" value="F:ATP hydrolysis activity"/>
    <property type="evidence" value="ECO:0007669"/>
    <property type="project" value="InterPro"/>
</dbReference>
<evidence type="ECO:0000313" key="20">
    <source>
        <dbReference type="Proteomes" id="UP000245125"/>
    </source>
</evidence>
<comment type="function">
    <text evidence="13">The UvrABC repair system catalyzes the recognition and processing of DNA lesions. A damage recognition complex composed of 2 UvrA and 2 UvrB subunits scans DNA for abnormalities. Upon binding of the UvrA(2)B(2) complex to a putative damaged site, the DNA wraps around one UvrB monomer. DNA wrap is dependent on ATP binding by UvrB and probably causes local melting of the DNA helix, facilitating insertion of UvrB beta-hairpin between the DNA strands. Then UvrB probes one DNA strand for the presence of a lesion. If a lesion is found the UvrA subunits dissociate and the UvrB-DNA preincision complex is formed. This complex is subsequently bound by UvrC and the second UvrB is released. If no lesion is found, the DNA wraps around the other UvrB subunit that will check the other stand for damage.</text>
</comment>
<evidence type="ECO:0000256" key="2">
    <source>
        <dbReference type="ARBA" id="ARBA00008533"/>
    </source>
</evidence>
<dbReference type="PANTHER" id="PTHR24029">
    <property type="entry name" value="UVRABC SYSTEM PROTEIN B"/>
    <property type="match status" value="1"/>
</dbReference>
<dbReference type="NCBIfam" id="TIGR00631">
    <property type="entry name" value="uvrb"/>
    <property type="match status" value="1"/>
</dbReference>
<dbReference type="PROSITE" id="PS50151">
    <property type="entry name" value="UVR"/>
    <property type="match status" value="1"/>
</dbReference>
<dbReference type="HAMAP" id="MF_00204">
    <property type="entry name" value="UvrB"/>
    <property type="match status" value="1"/>
</dbReference>
<keyword evidence="15" id="KW-0175">Coiled coil</keyword>
<accession>A0A2U3QJZ2</accession>
<dbReference type="PANTHER" id="PTHR24029:SF0">
    <property type="entry name" value="UVRABC SYSTEM PROTEIN B"/>
    <property type="match status" value="1"/>
</dbReference>
<comment type="subcellular location">
    <subcellularLocation>
        <location evidence="1 13 14">Cytoplasm</location>
    </subcellularLocation>
</comment>
<dbReference type="SMART" id="SM00487">
    <property type="entry name" value="DEXDc"/>
    <property type="match status" value="1"/>
</dbReference>
<reference evidence="20" key="1">
    <citation type="submission" date="2018-03" db="EMBL/GenBank/DDBJ databases">
        <authorList>
            <person name="Zecchin S."/>
        </authorList>
    </citation>
    <scope>NUCLEOTIDE SEQUENCE [LARGE SCALE GENOMIC DNA]</scope>
</reference>
<evidence type="ECO:0000256" key="10">
    <source>
        <dbReference type="ARBA" id="ARBA00023236"/>
    </source>
</evidence>
<evidence type="ECO:0000256" key="13">
    <source>
        <dbReference type="HAMAP-Rule" id="MF_00204"/>
    </source>
</evidence>
<feature type="binding site" evidence="13">
    <location>
        <begin position="38"/>
        <end position="45"/>
    </location>
    <ligand>
        <name>ATP</name>
        <dbReference type="ChEBI" id="CHEBI:30616"/>
    </ligand>
</feature>
<name>A0A2U3QJZ2_9BACT</name>
<dbReference type="InterPro" id="IPR006935">
    <property type="entry name" value="Helicase/UvrB_N"/>
</dbReference>
<feature type="short sequence motif" description="Beta-hairpin" evidence="13">
    <location>
        <begin position="91"/>
        <end position="114"/>
    </location>
</feature>
<keyword evidence="9 13" id="KW-0234">DNA repair</keyword>
<dbReference type="GO" id="GO:0003677">
    <property type="term" value="F:DNA binding"/>
    <property type="evidence" value="ECO:0007669"/>
    <property type="project" value="UniProtKB-UniRule"/>
</dbReference>
<keyword evidence="5 13" id="KW-0227">DNA damage</keyword>
<dbReference type="Gene3D" id="3.40.50.300">
    <property type="entry name" value="P-loop containing nucleotide triphosphate hydrolases"/>
    <property type="match status" value="3"/>
</dbReference>
<keyword evidence="20" id="KW-1185">Reference proteome</keyword>
<proteinExistence type="inferred from homology"/>
<dbReference type="GO" id="GO:0009432">
    <property type="term" value="P:SOS response"/>
    <property type="evidence" value="ECO:0007669"/>
    <property type="project" value="UniProtKB-UniRule"/>
</dbReference>
<dbReference type="PROSITE" id="PS51194">
    <property type="entry name" value="HELICASE_CTER"/>
    <property type="match status" value="1"/>
</dbReference>
<dbReference type="GO" id="GO:0009381">
    <property type="term" value="F:excinuclease ABC activity"/>
    <property type="evidence" value="ECO:0007669"/>
    <property type="project" value="UniProtKB-UniRule"/>
</dbReference>
<feature type="domain" description="UVR" evidence="16">
    <location>
        <begin position="621"/>
        <end position="656"/>
    </location>
</feature>
<gene>
    <name evidence="13 19" type="primary">uvrB</name>
    <name evidence="19" type="ORF">NBG4_680010</name>
</gene>
<evidence type="ECO:0000256" key="14">
    <source>
        <dbReference type="RuleBase" id="RU003587"/>
    </source>
</evidence>
<evidence type="ECO:0000256" key="11">
    <source>
        <dbReference type="ARBA" id="ARBA00026033"/>
    </source>
</evidence>
<comment type="similarity">
    <text evidence="2 13 14">Belongs to the UvrB family.</text>
</comment>
<dbReference type="CDD" id="cd18790">
    <property type="entry name" value="SF2_C_UvrB"/>
    <property type="match status" value="1"/>
</dbReference>
<organism evidence="19 20">
    <name type="scientific">Candidatus Sulfobium mesophilum</name>
    <dbReference type="NCBI Taxonomy" id="2016548"/>
    <lineage>
        <taxon>Bacteria</taxon>
        <taxon>Pseudomonadati</taxon>
        <taxon>Nitrospirota</taxon>
        <taxon>Nitrospiria</taxon>
        <taxon>Nitrospirales</taxon>
        <taxon>Nitrospiraceae</taxon>
        <taxon>Candidatus Sulfobium</taxon>
    </lineage>
</organism>
<dbReference type="Gene3D" id="4.10.860.10">
    <property type="entry name" value="UVR domain"/>
    <property type="match status" value="1"/>
</dbReference>
<evidence type="ECO:0000256" key="3">
    <source>
        <dbReference type="ARBA" id="ARBA00022490"/>
    </source>
</evidence>
<dbReference type="Pfam" id="PF17757">
    <property type="entry name" value="UvrB_inter"/>
    <property type="match status" value="1"/>
</dbReference>
<keyword evidence="7 13" id="KW-0067">ATP-binding</keyword>
<dbReference type="PROSITE" id="PS51192">
    <property type="entry name" value="HELICASE_ATP_BIND_1"/>
    <property type="match status" value="1"/>
</dbReference>
<dbReference type="InterPro" id="IPR036876">
    <property type="entry name" value="UVR_dom_sf"/>
</dbReference>
<dbReference type="GO" id="GO:0005524">
    <property type="term" value="F:ATP binding"/>
    <property type="evidence" value="ECO:0007669"/>
    <property type="project" value="UniProtKB-UniRule"/>
</dbReference>
<protein>
    <recommendedName>
        <fullName evidence="12 13">UvrABC system protein B</fullName>
        <shortName evidence="13">Protein UvrB</shortName>
    </recommendedName>
    <alternativeName>
        <fullName evidence="13">Excinuclease ABC subunit B</fullName>
    </alternativeName>
</protein>
<keyword evidence="4 13" id="KW-0547">Nucleotide-binding</keyword>
<dbReference type="SUPFAM" id="SSF46600">
    <property type="entry name" value="C-terminal UvrC-binding domain of UvrB"/>
    <property type="match status" value="1"/>
</dbReference>
<sequence>MPLFNLTSKFVPSGDQPAAIEQLAGGLSMGKKHQVLLGVTGSGKTFTVAHVIAMMNRPTLVIAHNKTLAAQLYGEFRELFPDNAVEFFVSYYDYYQPEAYLPTTDTYIEKDAMINDDIDRLRHSATRAVLERRDVIVVASVSCIYGIGSPQDYMDMHLLIEEGMHAERDEILKKLVGMQYVRTDTDFKRGSFRVRGDIVEIYPPFALDKVIRVEFFGDDIDMLNEVDPLTGGRIRRLDKIALFPNSHWLTPRDRLEAAFSGIEKEMKESAERFLKQGKIVEARRIEERTRFDMEMLKEFGYCHGIENYSRHLSGRSTGDPPYTMIDYFPDDFLIIIDESHATIPQIRGMYEGDRSRKQTLIDFGFRLPSALDNRPLKFDEFERRVVQAVYVSATPSQYEIEKSGGEVVEQIIRPTGLIDPKPTVRPVSGQVDDLLGEIRKRAEKDERVLVTTLTKKMAEDLADYYTELGVRVRYLHSDIDTLERVEIIRDLRLGKFDVLIGVNLLREGLDLPEVSLVAILDADKEGFLRSERSLIQTTGRAARNVNGEVIFYADVITGSLKKALDETKRRRRIQEEYNRKMRITPATVKSNIKDIMSSIYESDYWTVASAAEEEAEYALDDETLKKLEKEMKEAAENLDFERAAAIRDRIKEIRKKMLEVGAKG</sequence>
<evidence type="ECO:0000256" key="5">
    <source>
        <dbReference type="ARBA" id="ARBA00022763"/>
    </source>
</evidence>
<dbReference type="InterPro" id="IPR027417">
    <property type="entry name" value="P-loop_NTPase"/>
</dbReference>
<evidence type="ECO:0000259" key="18">
    <source>
        <dbReference type="PROSITE" id="PS51194"/>
    </source>
</evidence>
<evidence type="ECO:0000256" key="8">
    <source>
        <dbReference type="ARBA" id="ARBA00022881"/>
    </source>
</evidence>
<evidence type="ECO:0000259" key="17">
    <source>
        <dbReference type="PROSITE" id="PS51192"/>
    </source>
</evidence>
<dbReference type="GO" id="GO:0005737">
    <property type="term" value="C:cytoplasm"/>
    <property type="evidence" value="ECO:0007669"/>
    <property type="project" value="UniProtKB-SubCell"/>
</dbReference>
<evidence type="ECO:0000256" key="1">
    <source>
        <dbReference type="ARBA" id="ARBA00004496"/>
    </source>
</evidence>
<dbReference type="Pfam" id="PF04851">
    <property type="entry name" value="ResIII"/>
    <property type="match status" value="1"/>
</dbReference>
<keyword evidence="10 13" id="KW-0742">SOS response</keyword>
<dbReference type="InterPro" id="IPR024759">
    <property type="entry name" value="UvrB_YAD/RRR_dom"/>
</dbReference>
<dbReference type="GO" id="GO:0009380">
    <property type="term" value="C:excinuclease repair complex"/>
    <property type="evidence" value="ECO:0007669"/>
    <property type="project" value="InterPro"/>
</dbReference>
<dbReference type="EMBL" id="OUUY01000117">
    <property type="protein sequence ID" value="SPQ01717.1"/>
    <property type="molecule type" value="Genomic_DNA"/>
</dbReference>
<dbReference type="InterPro" id="IPR001943">
    <property type="entry name" value="UVR_dom"/>
</dbReference>
<feature type="domain" description="Helicase ATP-binding" evidence="17">
    <location>
        <begin position="25"/>
        <end position="182"/>
    </location>
</feature>
<dbReference type="GO" id="GO:0006289">
    <property type="term" value="P:nucleotide-excision repair"/>
    <property type="evidence" value="ECO:0007669"/>
    <property type="project" value="UniProtKB-UniRule"/>
</dbReference>
<feature type="coiled-coil region" evidence="15">
    <location>
        <begin position="610"/>
        <end position="644"/>
    </location>
</feature>
<dbReference type="InterPro" id="IPR041471">
    <property type="entry name" value="UvrB_inter"/>
</dbReference>
<evidence type="ECO:0000256" key="4">
    <source>
        <dbReference type="ARBA" id="ARBA00022741"/>
    </source>
</evidence>
<dbReference type="OrthoDB" id="9806651at2"/>
<keyword evidence="8 13" id="KW-0267">Excision nuclease</keyword>
<dbReference type="CDD" id="cd17916">
    <property type="entry name" value="DEXHc_UvrB"/>
    <property type="match status" value="1"/>
</dbReference>
<evidence type="ECO:0000259" key="16">
    <source>
        <dbReference type="PROSITE" id="PS50151"/>
    </source>
</evidence>
<evidence type="ECO:0000256" key="6">
    <source>
        <dbReference type="ARBA" id="ARBA00022769"/>
    </source>
</evidence>
<dbReference type="InterPro" id="IPR014001">
    <property type="entry name" value="Helicase_ATP-bd"/>
</dbReference>
<dbReference type="NCBIfam" id="NF003673">
    <property type="entry name" value="PRK05298.1"/>
    <property type="match status" value="1"/>
</dbReference>
<dbReference type="SUPFAM" id="SSF52540">
    <property type="entry name" value="P-loop containing nucleoside triphosphate hydrolases"/>
    <property type="match status" value="2"/>
</dbReference>
<evidence type="ECO:0000256" key="9">
    <source>
        <dbReference type="ARBA" id="ARBA00023204"/>
    </source>
</evidence>
<dbReference type="AlphaFoldDB" id="A0A2U3QJZ2"/>
<comment type="domain">
    <text evidence="13">The beta-hairpin motif is involved in DNA binding.</text>
</comment>